<dbReference type="STRING" id="7757.ENSPMAP00000002251"/>
<dbReference type="InterPro" id="IPR019438">
    <property type="entry name" value="Q_salvage"/>
</dbReference>
<protein>
    <recommendedName>
        <fullName evidence="3 6">Queuosine 5'-phosphate N-glycosylase/hydrolase</fullName>
        <ecNumber evidence="6">3.2.2.-</ecNumber>
    </recommendedName>
    <alternativeName>
        <fullName evidence="4 6">Queuosine-nucleotide N-glycosylase/hydrolase</fullName>
    </alternativeName>
</protein>
<proteinExistence type="inferred from homology"/>
<dbReference type="GO" id="GO:0016787">
    <property type="term" value="F:hydrolase activity"/>
    <property type="evidence" value="ECO:0007669"/>
    <property type="project" value="UniProtKB-KW"/>
</dbReference>
<dbReference type="Ensembl" id="ENSPMAT00000002262.1">
    <property type="protein sequence ID" value="ENSPMAP00000002251.1"/>
    <property type="gene ID" value="ENSPMAG00000002059.1"/>
</dbReference>
<evidence type="ECO:0000313" key="8">
    <source>
        <dbReference type="Proteomes" id="UP001318040"/>
    </source>
</evidence>
<evidence type="ECO:0000256" key="1">
    <source>
        <dbReference type="ARBA" id="ARBA00022801"/>
    </source>
</evidence>
<sequence>MEEVLCPRDAGRFIAKNSKDVSIADEGVRSVASVLCEKYQEKTFGVECWKSMHKLHPQMTNEDAVNWVFVVDTLNFSFWAESDDTKCLVKYKEEMYSGYWTLCAAMNRALDEGFHMTSASYYSNITFEELSHVLRSDSGSPMPMLAERHRVLTETGRILVQSFGGSFLECLRRCGHSAQALLRLVVENFPCYRDEATFKSKRVALYKRAQILVADIWGLLEGKGDGFFNDIGTLTMFADYRVPQALVYLGALKYSSRLMQKLKDGVMFESGEEQEVEIRGCSIWCVELIQEELARLLAERGVAKAQDINAVLLDYYLWDYARAHRDEMAHIPIHHIRCIYY</sequence>
<dbReference type="RefSeq" id="XP_032809173.1">
    <property type="nucleotide sequence ID" value="XM_032953282.1"/>
</dbReference>
<dbReference type="EC" id="3.2.2.-" evidence="6"/>
<gene>
    <name evidence="7" type="primary">QNG1</name>
    <name evidence="9 10 11" type="synonym">C13H9orf64</name>
</gene>
<dbReference type="PANTHER" id="PTHR21314">
    <property type="entry name" value="QUEUOSINE 5'-PHOSPHATE N-GLYCOSYLASE_HYDROLASE-RELATED"/>
    <property type="match status" value="1"/>
</dbReference>
<dbReference type="AlphaFoldDB" id="S4RAM0"/>
<dbReference type="Proteomes" id="UP001318040">
    <property type="component" value="Chromosome 13"/>
</dbReference>
<evidence type="ECO:0000313" key="11">
    <source>
        <dbReference type="RefSeq" id="XP_032809173.1"/>
    </source>
</evidence>
<dbReference type="Pfam" id="PF10343">
    <property type="entry name" value="Q_salvage"/>
    <property type="match status" value="1"/>
</dbReference>
<name>S4RAM0_PETMA</name>
<comment type="similarity">
    <text evidence="2 6">Belongs to the QNG1 protein family.</text>
</comment>
<evidence type="ECO:0000313" key="7">
    <source>
        <dbReference type="Ensembl" id="ENSPMAP00000002251.1"/>
    </source>
</evidence>
<keyword evidence="8" id="KW-1185">Reference proteome</keyword>
<dbReference type="KEGG" id="pmrn:116941920"/>
<evidence type="ECO:0000313" key="10">
    <source>
        <dbReference type="RefSeq" id="XP_032809172.1"/>
    </source>
</evidence>
<evidence type="ECO:0000256" key="3">
    <source>
        <dbReference type="ARBA" id="ARBA00035306"/>
    </source>
</evidence>
<keyword evidence="1 6" id="KW-0378">Hydrolase</keyword>
<organism evidence="7">
    <name type="scientific">Petromyzon marinus</name>
    <name type="common">Sea lamprey</name>
    <dbReference type="NCBI Taxonomy" id="7757"/>
    <lineage>
        <taxon>Eukaryota</taxon>
        <taxon>Metazoa</taxon>
        <taxon>Chordata</taxon>
        <taxon>Craniata</taxon>
        <taxon>Vertebrata</taxon>
        <taxon>Cyclostomata</taxon>
        <taxon>Hyperoartia</taxon>
        <taxon>Petromyzontiformes</taxon>
        <taxon>Petromyzontidae</taxon>
        <taxon>Petromyzon</taxon>
    </lineage>
</organism>
<dbReference type="OrthoDB" id="416777at2759"/>
<dbReference type="GeneTree" id="ENSGT00390000002374"/>
<comment type="catalytic activity">
    <reaction evidence="5 6">
        <text>queuosine 5'-phosphate + H2O = queuine + D-ribose 5-phosphate</text>
        <dbReference type="Rhea" id="RHEA:75387"/>
        <dbReference type="ChEBI" id="CHEBI:15377"/>
        <dbReference type="ChEBI" id="CHEBI:17433"/>
        <dbReference type="ChEBI" id="CHEBI:78346"/>
        <dbReference type="ChEBI" id="CHEBI:194371"/>
    </reaction>
    <physiologicalReaction direction="left-to-right" evidence="5 6">
        <dbReference type="Rhea" id="RHEA:75388"/>
    </physiologicalReaction>
</comment>
<dbReference type="PANTHER" id="PTHR21314:SF0">
    <property type="entry name" value="QUEUOSINE 5'-PHOSPHATE N-GLYCOSYLASE_HYDROLASE"/>
    <property type="match status" value="1"/>
</dbReference>
<reference evidence="7" key="2">
    <citation type="submission" date="2025-05" db="UniProtKB">
        <authorList>
            <consortium name="Ensembl"/>
        </authorList>
    </citation>
    <scope>IDENTIFICATION</scope>
</reference>
<evidence type="ECO:0000256" key="4">
    <source>
        <dbReference type="ARBA" id="ARBA00035393"/>
    </source>
</evidence>
<evidence type="ECO:0000256" key="5">
    <source>
        <dbReference type="ARBA" id="ARBA00048204"/>
    </source>
</evidence>
<dbReference type="GO" id="GO:0006400">
    <property type="term" value="P:tRNA modification"/>
    <property type="evidence" value="ECO:0007669"/>
    <property type="project" value="TreeGrafter"/>
</dbReference>
<accession>S4RAM0</accession>
<evidence type="ECO:0000313" key="9">
    <source>
        <dbReference type="RefSeq" id="XP_032809170.1"/>
    </source>
</evidence>
<comment type="function">
    <text evidence="6">Catalyzes the hydrolysis of queuosine 5'-phosphate, releasing the nucleobase queuine (q). Is required for salvage of queuine from exogenous queuosine (Q) that is imported and then converted to queuosine 5'-phosphate intracellularly.</text>
</comment>
<reference evidence="9 10" key="1">
    <citation type="submission" date="2025-04" db="UniProtKB">
        <authorList>
            <consortium name="RefSeq"/>
        </authorList>
    </citation>
    <scope>IDENTIFICATION</scope>
    <source>
        <tissue evidence="9 10">Sperm</tissue>
    </source>
</reference>
<dbReference type="OMA" id="FSFWSEE"/>
<dbReference type="HOGENOM" id="CLU_036001_2_1_1"/>
<dbReference type="RefSeq" id="XP_032809170.1">
    <property type="nucleotide sequence ID" value="XM_032953279.1"/>
</dbReference>
<evidence type="ECO:0000256" key="2">
    <source>
        <dbReference type="ARBA" id="ARBA00035119"/>
    </source>
</evidence>
<dbReference type="RefSeq" id="XP_032809172.1">
    <property type="nucleotide sequence ID" value="XM_032953281.1"/>
</dbReference>
<evidence type="ECO:0000256" key="6">
    <source>
        <dbReference type="RuleBase" id="RU365002"/>
    </source>
</evidence>